<accession>A0A378H2C0</accession>
<dbReference type="EMBL" id="UGMG01000002">
    <property type="protein sequence ID" value="STX11281.1"/>
    <property type="molecule type" value="Genomic_DNA"/>
</dbReference>
<evidence type="ECO:0000313" key="2">
    <source>
        <dbReference type="Proteomes" id="UP000255239"/>
    </source>
</evidence>
<name>A0A378H2C0_KLEPN</name>
<organism evidence="1 2">
    <name type="scientific">Klebsiella pneumoniae</name>
    <dbReference type="NCBI Taxonomy" id="573"/>
    <lineage>
        <taxon>Bacteria</taxon>
        <taxon>Pseudomonadati</taxon>
        <taxon>Pseudomonadota</taxon>
        <taxon>Gammaproteobacteria</taxon>
        <taxon>Enterobacterales</taxon>
        <taxon>Enterobacteriaceae</taxon>
        <taxon>Klebsiella/Raoultella group</taxon>
        <taxon>Klebsiella</taxon>
        <taxon>Klebsiella pneumoniae complex</taxon>
    </lineage>
</organism>
<dbReference type="AlphaFoldDB" id="A0A378H2C0"/>
<gene>
    <name evidence="1" type="ORF">NCTC11679_05736</name>
</gene>
<evidence type="ECO:0000313" key="1">
    <source>
        <dbReference type="EMBL" id="STX11281.1"/>
    </source>
</evidence>
<proteinExistence type="predicted"/>
<reference evidence="1 2" key="1">
    <citation type="submission" date="2018-06" db="EMBL/GenBank/DDBJ databases">
        <authorList>
            <consortium name="Pathogen Informatics"/>
            <person name="Doyle S."/>
        </authorList>
    </citation>
    <scope>NUCLEOTIDE SEQUENCE [LARGE SCALE GENOMIC DNA]</scope>
    <source>
        <strain evidence="1 2">NCTC11679</strain>
    </source>
</reference>
<dbReference type="Proteomes" id="UP000255239">
    <property type="component" value="Unassembled WGS sequence"/>
</dbReference>
<protein>
    <submittedName>
        <fullName evidence="1">Uncharacterized protein</fullName>
    </submittedName>
</protein>
<sequence length="43" mass="4787">MRIHQIPVGICRTIITSNKPAGNARSIATVIGEKFGRYWVVTM</sequence>